<proteinExistence type="predicted"/>
<accession>A0AAV7NSW3</accession>
<evidence type="ECO:0000313" key="1">
    <source>
        <dbReference type="EMBL" id="KAJ1118981.1"/>
    </source>
</evidence>
<sequence length="73" mass="7606">MRTRPAGGLRRADCDSDIVNLLSGTPFGLEPVMPACCVCFRHGSRAGARGALALSRASLSLARGPRREPPTAG</sequence>
<evidence type="ECO:0000313" key="2">
    <source>
        <dbReference type="Proteomes" id="UP001066276"/>
    </source>
</evidence>
<reference evidence="1" key="1">
    <citation type="journal article" date="2022" name="bioRxiv">
        <title>Sequencing and chromosome-scale assembly of the giantPleurodeles waltlgenome.</title>
        <authorList>
            <person name="Brown T."/>
            <person name="Elewa A."/>
            <person name="Iarovenko S."/>
            <person name="Subramanian E."/>
            <person name="Araus A.J."/>
            <person name="Petzold A."/>
            <person name="Susuki M."/>
            <person name="Suzuki K.-i.T."/>
            <person name="Hayashi T."/>
            <person name="Toyoda A."/>
            <person name="Oliveira C."/>
            <person name="Osipova E."/>
            <person name="Leigh N.D."/>
            <person name="Simon A."/>
            <person name="Yun M.H."/>
        </authorList>
    </citation>
    <scope>NUCLEOTIDE SEQUENCE</scope>
    <source>
        <strain evidence="1">20211129_DDA</strain>
        <tissue evidence="1">Liver</tissue>
    </source>
</reference>
<organism evidence="1 2">
    <name type="scientific">Pleurodeles waltl</name>
    <name type="common">Iberian ribbed newt</name>
    <dbReference type="NCBI Taxonomy" id="8319"/>
    <lineage>
        <taxon>Eukaryota</taxon>
        <taxon>Metazoa</taxon>
        <taxon>Chordata</taxon>
        <taxon>Craniata</taxon>
        <taxon>Vertebrata</taxon>
        <taxon>Euteleostomi</taxon>
        <taxon>Amphibia</taxon>
        <taxon>Batrachia</taxon>
        <taxon>Caudata</taxon>
        <taxon>Salamandroidea</taxon>
        <taxon>Salamandridae</taxon>
        <taxon>Pleurodelinae</taxon>
        <taxon>Pleurodeles</taxon>
    </lineage>
</organism>
<dbReference type="EMBL" id="JANPWB010000012">
    <property type="protein sequence ID" value="KAJ1118981.1"/>
    <property type="molecule type" value="Genomic_DNA"/>
</dbReference>
<keyword evidence="2" id="KW-1185">Reference proteome</keyword>
<protein>
    <submittedName>
        <fullName evidence="1">Uncharacterized protein</fullName>
    </submittedName>
</protein>
<dbReference type="AlphaFoldDB" id="A0AAV7NSW3"/>
<gene>
    <name evidence="1" type="ORF">NDU88_007167</name>
</gene>
<name>A0AAV7NSW3_PLEWA</name>
<dbReference type="Proteomes" id="UP001066276">
    <property type="component" value="Chromosome 8"/>
</dbReference>
<comment type="caution">
    <text evidence="1">The sequence shown here is derived from an EMBL/GenBank/DDBJ whole genome shotgun (WGS) entry which is preliminary data.</text>
</comment>